<evidence type="ECO:0000259" key="3">
    <source>
        <dbReference type="Pfam" id="PF13786"/>
    </source>
</evidence>
<keyword evidence="2" id="KW-1133">Transmembrane helix</keyword>
<evidence type="ECO:0000256" key="1">
    <source>
        <dbReference type="SAM" id="MobiDB-lite"/>
    </source>
</evidence>
<dbReference type="EMBL" id="CP003235">
    <property type="protein sequence ID" value="AFC31636.1"/>
    <property type="molecule type" value="Genomic_DNA"/>
</dbReference>
<feature type="transmembrane region" description="Helical" evidence="2">
    <location>
        <begin position="61"/>
        <end position="80"/>
    </location>
</feature>
<dbReference type="Pfam" id="PF13786">
    <property type="entry name" value="DUF4179"/>
    <property type="match status" value="1"/>
</dbReference>
<evidence type="ECO:0000313" key="4">
    <source>
        <dbReference type="EMBL" id="AFC31636.1"/>
    </source>
</evidence>
<reference evidence="4 5" key="1">
    <citation type="journal article" date="2012" name="J. Bacteriol.">
        <title>Complete Genome Sequence of Paenibacillus mucilaginosus 3016, a Bacterium Functional as Microbial Fertilizer.</title>
        <authorList>
            <person name="Ma M."/>
            <person name="Wang Z."/>
            <person name="Li L."/>
            <person name="Jiang X."/>
            <person name="Guan D."/>
            <person name="Cao F."/>
            <person name="Chen H."/>
            <person name="Wang X."/>
            <person name="Shen D."/>
            <person name="Du B."/>
            <person name="Li J."/>
        </authorList>
    </citation>
    <scope>NUCLEOTIDE SEQUENCE [LARGE SCALE GENOMIC DNA]</scope>
    <source>
        <strain evidence="4 5">3016</strain>
    </source>
</reference>
<dbReference type="Proteomes" id="UP000007523">
    <property type="component" value="Chromosome"/>
</dbReference>
<keyword evidence="2" id="KW-0472">Membrane</keyword>
<organism evidence="4 5">
    <name type="scientific">Paenibacillus mucilaginosus 3016</name>
    <dbReference type="NCBI Taxonomy" id="1116391"/>
    <lineage>
        <taxon>Bacteria</taxon>
        <taxon>Bacillati</taxon>
        <taxon>Bacillota</taxon>
        <taxon>Bacilli</taxon>
        <taxon>Bacillales</taxon>
        <taxon>Paenibacillaceae</taxon>
        <taxon>Paenibacillus</taxon>
    </lineage>
</organism>
<dbReference type="Gene3D" id="2.60.40.1630">
    <property type="entry name" value="bacillus anthracis domain"/>
    <property type="match status" value="1"/>
</dbReference>
<proteinExistence type="predicted"/>
<dbReference type="STRING" id="1116391.PM3016_4904"/>
<gene>
    <name evidence="4" type="ORF">PM3016_4904</name>
</gene>
<dbReference type="HOGENOM" id="CLU_596965_0_0_9"/>
<protein>
    <recommendedName>
        <fullName evidence="3">DUF4179 domain-containing protein</fullName>
    </recommendedName>
</protein>
<keyword evidence="5" id="KW-1185">Reference proteome</keyword>
<name>H6NLS1_9BACL</name>
<feature type="domain" description="DUF4179" evidence="3">
    <location>
        <begin position="57"/>
        <end position="154"/>
    </location>
</feature>
<dbReference type="InterPro" id="IPR025436">
    <property type="entry name" value="DUF4179"/>
</dbReference>
<evidence type="ECO:0000256" key="2">
    <source>
        <dbReference type="SAM" id="Phobius"/>
    </source>
</evidence>
<dbReference type="AlphaFoldDB" id="H6NLS1"/>
<sequence>MNLRRKNRNQTLPHPVPPPFVSQRMHELSPSFPFETVWEIHQSQAASESSPRRVSNSKRKMVKAAVLLFGAIAAAGAAVMSPGVSASLKQIPFVEMLYEKAGQHTLLSELGMEDIWKKELSTTTSLSVTDQDIRFTVADVYYDGIQIVLSYQVEYLGRTDPITENDAGVYYQYRILGARPTLSGTHEFTITGDRTFVGTTIINVEPLPENPRLRFEVPRIGDIYGDWSVTVPLSLDKTSSQIHVMNPNLTSSYEGMEFTVEEIRFTPVSTQIVVKTKYTYPSEQTLWFKLLDDLDTPLPPAGGDMGGKGMMRVNYGSLPDISPRPEFVTLVVGRSPSEYVERKSREVYNDLNGKFPLVLEGTPGGTVTVTGIELLEDKTILRYTASDADNQFPNLLLVDSSNEQYSENALPIRTSRETFSFEAEYPPLGSTTGLRLLNIITETPEDREKPLRLRIPIDWEASSLRQK</sequence>
<feature type="region of interest" description="Disordered" evidence="1">
    <location>
        <begin position="1"/>
        <end position="21"/>
    </location>
</feature>
<accession>H6NLS1</accession>
<evidence type="ECO:0000313" key="5">
    <source>
        <dbReference type="Proteomes" id="UP000007523"/>
    </source>
</evidence>
<dbReference type="RefSeq" id="WP_014371291.1">
    <property type="nucleotide sequence ID" value="NC_016935.1"/>
</dbReference>
<dbReference type="KEGG" id="pmq:PM3016_4904"/>
<keyword evidence="2" id="KW-0812">Transmembrane</keyword>